<reference evidence="1" key="1">
    <citation type="submission" date="2024-03" db="EMBL/GenBank/DDBJ databases">
        <title>Diverse circular DNA viruses in blood, oral, and fecal samples of captive lemurs.</title>
        <authorList>
            <person name="Paietta E.N."/>
            <person name="Kraberger S."/>
            <person name="Lund M.C."/>
            <person name="Custer J.M."/>
            <person name="Vargas K.M."/>
            <person name="Ehmke E.E."/>
            <person name="Yoder A.D."/>
            <person name="Varsani A."/>
        </authorList>
    </citation>
    <scope>NUCLEOTIDE SEQUENCE</scope>
    <source>
        <strain evidence="1">Duke_30FF_63</strain>
    </source>
</reference>
<name>A0AAU8BAQ4_9CAUD</name>
<dbReference type="EMBL" id="PP511876">
    <property type="protein sequence ID" value="XCD08312.1"/>
    <property type="molecule type" value="Genomic_DNA"/>
</dbReference>
<evidence type="ECO:0000313" key="1">
    <source>
        <dbReference type="EMBL" id="XCD08312.1"/>
    </source>
</evidence>
<organism evidence="1">
    <name type="scientific">Dulem virus 42</name>
    <dbReference type="NCBI Taxonomy" id="3145760"/>
    <lineage>
        <taxon>Viruses</taxon>
        <taxon>Duplodnaviria</taxon>
        <taxon>Heunggongvirae</taxon>
        <taxon>Uroviricota</taxon>
        <taxon>Caudoviricetes</taxon>
    </lineage>
</organism>
<protein>
    <submittedName>
        <fullName evidence="1">Uncharacterized protein</fullName>
    </submittedName>
</protein>
<sequence length="66" mass="7675">MDALIFQLYTLDAFEKLSMYTDALSDLVNCSSIDTKKFGNNIASQFNFENRMMTFRCQQQVFTINT</sequence>
<proteinExistence type="predicted"/>
<accession>A0AAU8BAQ4</accession>